<sequence length="574" mass="61578">MTTSSDFTLTFTGRWTLVRTDELTSSTAPHITTRELDEGKADSEEVGQHVEQVMKALESLVQEPVTTPGGASWLYVHQVPVRRLVSQVVRKLLALSAWSPFAARPGSIATMPGQALIGERDSSAQEYRSYTVTWPGIAYLLGAEGSPAPVGLMPSFTYARGGGSISPRAAVVALSWSSRHAQTLLPVLTEVSRRGQRSLLLDLATDPTQRCPEPENPLITVCRIPEPHLLASGGVPRTSSEANSGFVMVGAHLILLDRLVDLVACLLEHSAGSTQPSWCATVNVEAWLDGILATARPVTVLVGNDTSPLGALAVHAADRIGARTVYVQHGAWVSGAVAWPALHCRHTVVMGERDAALAANWVRRADAEIHVLGQPRFDALTLVDRPSQRRYLERLLTPEGGRAPERIAVWACQPFSWDRLHAQAETLLRGMRAVREEWGLVIAPHPAQDPRALDFLSERTEALRTAVTDAETGARGCLAGADAVVTVSSTCGIEAMLLNVPVLELHLPGERTLGLAEYQAAHACTDAVDIAATLSHLAESPHRTPVSDRAKNAVCRWTGTTAVAIAELALSPSS</sequence>
<gene>
    <name evidence="1" type="ORF">ACFQ08_00210</name>
</gene>
<evidence type="ECO:0000313" key="2">
    <source>
        <dbReference type="Proteomes" id="UP001597024"/>
    </source>
</evidence>
<evidence type="ECO:0008006" key="3">
    <source>
        <dbReference type="Google" id="ProtNLM"/>
    </source>
</evidence>
<dbReference type="Proteomes" id="UP001597024">
    <property type="component" value="Unassembled WGS sequence"/>
</dbReference>
<reference evidence="2" key="1">
    <citation type="journal article" date="2019" name="Int. J. Syst. Evol. Microbiol.">
        <title>The Global Catalogue of Microorganisms (GCM) 10K type strain sequencing project: providing services to taxonomists for standard genome sequencing and annotation.</title>
        <authorList>
            <consortium name="The Broad Institute Genomics Platform"/>
            <consortium name="The Broad Institute Genome Sequencing Center for Infectious Disease"/>
            <person name="Wu L."/>
            <person name="Ma J."/>
        </authorList>
    </citation>
    <scope>NUCLEOTIDE SEQUENCE [LARGE SCALE GENOMIC DNA]</scope>
    <source>
        <strain evidence="2">CCUG 62974</strain>
    </source>
</reference>
<accession>A0ABW3DGI0</accession>
<evidence type="ECO:0000313" key="1">
    <source>
        <dbReference type="EMBL" id="MFD0882993.1"/>
    </source>
</evidence>
<name>A0ABW3DGI0_9ACTN</name>
<dbReference type="SUPFAM" id="SSF53756">
    <property type="entry name" value="UDP-Glycosyltransferase/glycogen phosphorylase"/>
    <property type="match status" value="1"/>
</dbReference>
<keyword evidence="2" id="KW-1185">Reference proteome</keyword>
<proteinExistence type="predicted"/>
<dbReference type="EMBL" id="JBHTHX010000001">
    <property type="protein sequence ID" value="MFD0882993.1"/>
    <property type="molecule type" value="Genomic_DNA"/>
</dbReference>
<comment type="caution">
    <text evidence="1">The sequence shown here is derived from an EMBL/GenBank/DDBJ whole genome shotgun (WGS) entry which is preliminary data.</text>
</comment>
<organism evidence="1 2">
    <name type="scientific">Streptosporangium algeriense</name>
    <dbReference type="NCBI Taxonomy" id="1682748"/>
    <lineage>
        <taxon>Bacteria</taxon>
        <taxon>Bacillati</taxon>
        <taxon>Actinomycetota</taxon>
        <taxon>Actinomycetes</taxon>
        <taxon>Streptosporangiales</taxon>
        <taxon>Streptosporangiaceae</taxon>
        <taxon>Streptosporangium</taxon>
    </lineage>
</organism>
<protein>
    <recommendedName>
        <fullName evidence="3">CDP-Glycerol:Poly(Glycerophosphate) glycerophosphotransferase</fullName>
    </recommendedName>
</protein>